<evidence type="ECO:0000313" key="1">
    <source>
        <dbReference type="EMBL" id="KAH7016008.1"/>
    </source>
</evidence>
<organism evidence="1 2">
    <name type="scientific">Microdochium trichocladiopsis</name>
    <dbReference type="NCBI Taxonomy" id="1682393"/>
    <lineage>
        <taxon>Eukaryota</taxon>
        <taxon>Fungi</taxon>
        <taxon>Dikarya</taxon>
        <taxon>Ascomycota</taxon>
        <taxon>Pezizomycotina</taxon>
        <taxon>Sordariomycetes</taxon>
        <taxon>Xylariomycetidae</taxon>
        <taxon>Xylariales</taxon>
        <taxon>Microdochiaceae</taxon>
        <taxon>Microdochium</taxon>
    </lineage>
</organism>
<sequence length="287" mass="32322">MFLASSAVNVLALVPSPTPQGNACPASYCSVESQFHPIMLQGITCDDWTMGGNVPDWAAQQSGWFPVINTTSIEMLARYASNRPQSPQWDKGHDLIDALDRVERLSKDSLLSWNGILYAALTEFWRTYRIPLAVRVGELVENRRDSLLTSSEALEMSEYLYFQGMGSSYVPWMNGTDHKVRGLATRVNCSGLREGGPYKGLLHSAAVFHMLDTHCTHDQWLLGSILHNINTIKWIAYAMKWSYIEQKADLMKERLYVIGRERDAEISSSRLPIQTTTVSRSSPVAWM</sequence>
<gene>
    <name evidence="1" type="ORF">B0I36DRAFT_354888</name>
</gene>
<accession>A0A9P8XT19</accession>
<reference evidence="1" key="1">
    <citation type="journal article" date="2021" name="Nat. Commun.">
        <title>Genetic determinants of endophytism in the Arabidopsis root mycobiome.</title>
        <authorList>
            <person name="Mesny F."/>
            <person name="Miyauchi S."/>
            <person name="Thiergart T."/>
            <person name="Pickel B."/>
            <person name="Atanasova L."/>
            <person name="Karlsson M."/>
            <person name="Huettel B."/>
            <person name="Barry K.W."/>
            <person name="Haridas S."/>
            <person name="Chen C."/>
            <person name="Bauer D."/>
            <person name="Andreopoulos W."/>
            <person name="Pangilinan J."/>
            <person name="LaButti K."/>
            <person name="Riley R."/>
            <person name="Lipzen A."/>
            <person name="Clum A."/>
            <person name="Drula E."/>
            <person name="Henrissat B."/>
            <person name="Kohler A."/>
            <person name="Grigoriev I.V."/>
            <person name="Martin F.M."/>
            <person name="Hacquard S."/>
        </authorList>
    </citation>
    <scope>NUCLEOTIDE SEQUENCE</scope>
    <source>
        <strain evidence="1">MPI-CAGE-CH-0230</strain>
    </source>
</reference>
<keyword evidence="2" id="KW-1185">Reference proteome</keyword>
<name>A0A9P8XT19_9PEZI</name>
<dbReference type="Proteomes" id="UP000756346">
    <property type="component" value="Unassembled WGS sequence"/>
</dbReference>
<dbReference type="AlphaFoldDB" id="A0A9P8XT19"/>
<evidence type="ECO:0000313" key="2">
    <source>
        <dbReference type="Proteomes" id="UP000756346"/>
    </source>
</evidence>
<protein>
    <submittedName>
        <fullName evidence="1">Uncharacterized protein</fullName>
    </submittedName>
</protein>
<comment type="caution">
    <text evidence="1">The sequence shown here is derived from an EMBL/GenBank/DDBJ whole genome shotgun (WGS) entry which is preliminary data.</text>
</comment>
<proteinExistence type="predicted"/>
<dbReference type="GeneID" id="70186907"/>
<dbReference type="RefSeq" id="XP_046005632.1">
    <property type="nucleotide sequence ID" value="XM_046157361.1"/>
</dbReference>
<dbReference type="EMBL" id="JAGTJQ010000012">
    <property type="protein sequence ID" value="KAH7016008.1"/>
    <property type="molecule type" value="Genomic_DNA"/>
</dbReference>